<accession>A0A5K7ZPZ3</accession>
<dbReference type="EMBL" id="AP021876">
    <property type="protein sequence ID" value="BBO82897.1"/>
    <property type="molecule type" value="Genomic_DNA"/>
</dbReference>
<reference evidence="1 2" key="1">
    <citation type="submission" date="2019-11" db="EMBL/GenBank/DDBJ databases">
        <title>Comparative genomics of hydrocarbon-degrading Desulfosarcina strains.</title>
        <authorList>
            <person name="Watanabe M."/>
            <person name="Kojima H."/>
            <person name="Fukui M."/>
        </authorList>
    </citation>
    <scope>NUCLEOTIDE SEQUENCE [LARGE SCALE GENOMIC DNA]</scope>
    <source>
        <strain evidence="1 2">28bB2T</strain>
    </source>
</reference>
<evidence type="ECO:0000313" key="2">
    <source>
        <dbReference type="Proteomes" id="UP000425960"/>
    </source>
</evidence>
<dbReference type="AlphaFoldDB" id="A0A5K7ZPZ3"/>
<evidence type="ECO:0000313" key="1">
    <source>
        <dbReference type="EMBL" id="BBO82897.1"/>
    </source>
</evidence>
<gene>
    <name evidence="1" type="ORF">DSCO28_34630</name>
</gene>
<protein>
    <submittedName>
        <fullName evidence="1">Uncharacterized protein</fullName>
    </submittedName>
</protein>
<dbReference type="KEGG" id="dov:DSCO28_34630"/>
<sequence>MAALIVATPLRVLSPMRLSGIWLITISALMLQNWGNRHLMKCLVGVKIIPALSQKSEGRASC</sequence>
<name>A0A5K7ZPZ3_9BACT</name>
<organism evidence="1 2">
    <name type="scientific">Desulfosarcina ovata subsp. sediminis</name>
    <dbReference type="NCBI Taxonomy" id="885957"/>
    <lineage>
        <taxon>Bacteria</taxon>
        <taxon>Pseudomonadati</taxon>
        <taxon>Thermodesulfobacteriota</taxon>
        <taxon>Desulfobacteria</taxon>
        <taxon>Desulfobacterales</taxon>
        <taxon>Desulfosarcinaceae</taxon>
        <taxon>Desulfosarcina</taxon>
    </lineage>
</organism>
<dbReference type="Proteomes" id="UP000425960">
    <property type="component" value="Chromosome"/>
</dbReference>
<proteinExistence type="predicted"/>